<reference evidence="1 2" key="1">
    <citation type="submission" date="2019-09" db="EMBL/GenBank/DDBJ databases">
        <title>Draft genome of the ectomycorrhizal ascomycete Sphaerosporella brunnea.</title>
        <authorList>
            <consortium name="DOE Joint Genome Institute"/>
            <person name="Benucci G.M."/>
            <person name="Marozzi G."/>
            <person name="Antonielli L."/>
            <person name="Sanchez S."/>
            <person name="Marco P."/>
            <person name="Wang X."/>
            <person name="Falini L.B."/>
            <person name="Barry K."/>
            <person name="Haridas S."/>
            <person name="Lipzen A."/>
            <person name="Labutti K."/>
            <person name="Grigoriev I.V."/>
            <person name="Murat C."/>
            <person name="Martin F."/>
            <person name="Albertini E."/>
            <person name="Donnini D."/>
            <person name="Bonito G."/>
        </authorList>
    </citation>
    <scope>NUCLEOTIDE SEQUENCE [LARGE SCALE GENOMIC DNA]</scope>
    <source>
        <strain evidence="1 2">Sb_GMNB300</strain>
    </source>
</reference>
<evidence type="ECO:0000313" key="2">
    <source>
        <dbReference type="Proteomes" id="UP000326924"/>
    </source>
</evidence>
<accession>A0A5J5FC87</accession>
<keyword evidence="2" id="KW-1185">Reference proteome</keyword>
<organism evidence="1 2">
    <name type="scientific">Sphaerosporella brunnea</name>
    <dbReference type="NCBI Taxonomy" id="1250544"/>
    <lineage>
        <taxon>Eukaryota</taxon>
        <taxon>Fungi</taxon>
        <taxon>Dikarya</taxon>
        <taxon>Ascomycota</taxon>
        <taxon>Pezizomycotina</taxon>
        <taxon>Pezizomycetes</taxon>
        <taxon>Pezizales</taxon>
        <taxon>Pyronemataceae</taxon>
        <taxon>Sphaerosporella</taxon>
    </lineage>
</organism>
<dbReference type="Proteomes" id="UP000326924">
    <property type="component" value="Unassembled WGS sequence"/>
</dbReference>
<sequence>MPRGRGDKTVFKTKKAVAARFFQLRLQKAPTATYLHRTGRRVDDKCWWCNSGAVQTRGHPFKFCKRWKDAKRLLWRRVSEATKEGGRKRWPATATIAKEWVYWLRLVAAPLHYPFLFFAHALSRNTPNLYFRTLTYPPSSMDMKPWKEVVKTIYPDPEEHTVIIDDGVPHCEAVLACLHYLASSGESVDPSVVSQDVLDQLKTAAPRPRC</sequence>
<protein>
    <submittedName>
        <fullName evidence="1">Uncharacterized protein</fullName>
    </submittedName>
</protein>
<gene>
    <name evidence="1" type="ORF">FN846DRAFT_250612</name>
</gene>
<dbReference type="AlphaFoldDB" id="A0A5J5FC87"/>
<dbReference type="EMBL" id="VXIS01000002">
    <property type="protein sequence ID" value="KAA8914919.1"/>
    <property type="molecule type" value="Genomic_DNA"/>
</dbReference>
<proteinExistence type="predicted"/>
<dbReference type="InParanoid" id="A0A5J5FC87"/>
<name>A0A5J5FC87_9PEZI</name>
<comment type="caution">
    <text evidence="1">The sequence shown here is derived from an EMBL/GenBank/DDBJ whole genome shotgun (WGS) entry which is preliminary data.</text>
</comment>
<evidence type="ECO:0000313" key="1">
    <source>
        <dbReference type="EMBL" id="KAA8914919.1"/>
    </source>
</evidence>